<comment type="caution">
    <text evidence="5">The sequence shown here is derived from an EMBL/GenBank/DDBJ whole genome shotgun (WGS) entry which is preliminary data.</text>
</comment>
<dbReference type="InterPro" id="IPR051229">
    <property type="entry name" value="ALYREF_mRNA_export"/>
</dbReference>
<dbReference type="AlphaFoldDB" id="A0A443SGR8"/>
<dbReference type="OrthoDB" id="6495314at2759"/>
<feature type="domain" description="RRM" evidence="4">
    <location>
        <begin position="138"/>
        <end position="209"/>
    </location>
</feature>
<dbReference type="Pfam" id="PF00076">
    <property type="entry name" value="RRM_1"/>
    <property type="match status" value="1"/>
</dbReference>
<evidence type="ECO:0000256" key="1">
    <source>
        <dbReference type="ARBA" id="ARBA00022884"/>
    </source>
</evidence>
<dbReference type="Gene3D" id="3.30.70.330">
    <property type="match status" value="1"/>
</dbReference>
<dbReference type="GO" id="GO:0006406">
    <property type="term" value="P:mRNA export from nucleus"/>
    <property type="evidence" value="ECO:0007669"/>
    <property type="project" value="TreeGrafter"/>
</dbReference>
<evidence type="ECO:0000256" key="2">
    <source>
        <dbReference type="PROSITE-ProRule" id="PRU00176"/>
    </source>
</evidence>
<sequence length="261" mass="27970">MKGRRFAAKGANKQVTTGKRVIRDLREVINNQRGTQQSSNVRSRLGLSMKAKSRGLQSKAARNRQIGERRPREGRLVRRPFMGGDSNLPRVFIKNNGNVVSQSPCVILAPSSFIPGAVNTLPLSVNAAVAAPAPQVGATVLITNLNSTITDTDLLELFGDVGEMSSLQMVNSSTALVTYSNASDASKACETYNNRLLDGYPMSCTVLPPTGGASQPVASSTRGLSRPSSSFAHRTTAAQAFIDSGLLPRRPRKDVQFTVKI</sequence>
<feature type="compositionally biased region" description="Polar residues" evidence="3">
    <location>
        <begin position="33"/>
        <end position="42"/>
    </location>
</feature>
<dbReference type="SMART" id="SM00360">
    <property type="entry name" value="RRM"/>
    <property type="match status" value="1"/>
</dbReference>
<dbReference type="PANTHER" id="PTHR19965">
    <property type="entry name" value="RNA AND EXPORT FACTOR BINDING PROTEIN"/>
    <property type="match status" value="1"/>
</dbReference>
<dbReference type="PROSITE" id="PS50102">
    <property type="entry name" value="RRM"/>
    <property type="match status" value="1"/>
</dbReference>
<keyword evidence="6" id="KW-1185">Reference proteome</keyword>
<dbReference type="EMBL" id="NCKV01002540">
    <property type="protein sequence ID" value="RWS26706.1"/>
    <property type="molecule type" value="Genomic_DNA"/>
</dbReference>
<feature type="region of interest" description="Disordered" evidence="3">
    <location>
        <begin position="211"/>
        <end position="230"/>
    </location>
</feature>
<dbReference type="STRING" id="299467.A0A443SGR8"/>
<evidence type="ECO:0000256" key="3">
    <source>
        <dbReference type="SAM" id="MobiDB-lite"/>
    </source>
</evidence>
<dbReference type="InterPro" id="IPR000504">
    <property type="entry name" value="RRM_dom"/>
</dbReference>
<feature type="region of interest" description="Disordered" evidence="3">
    <location>
        <begin position="33"/>
        <end position="72"/>
    </location>
</feature>
<protein>
    <submittedName>
        <fullName evidence="5">Polymerase delta-interacting protein 3-like protein</fullName>
    </submittedName>
</protein>
<evidence type="ECO:0000313" key="5">
    <source>
        <dbReference type="EMBL" id="RWS26706.1"/>
    </source>
</evidence>
<dbReference type="VEuPathDB" id="VectorBase:LDEU005334"/>
<dbReference type="PANTHER" id="PTHR19965:SF94">
    <property type="entry name" value="FI13061P-RELATED"/>
    <property type="match status" value="1"/>
</dbReference>
<evidence type="ECO:0000259" key="4">
    <source>
        <dbReference type="PROSITE" id="PS50102"/>
    </source>
</evidence>
<gene>
    <name evidence="5" type="ORF">B4U80_12942</name>
</gene>
<reference evidence="5 6" key="1">
    <citation type="journal article" date="2018" name="Gigascience">
        <title>Genomes of trombidid mites reveal novel predicted allergens and laterally-transferred genes associated with secondary metabolism.</title>
        <authorList>
            <person name="Dong X."/>
            <person name="Chaisiri K."/>
            <person name="Xia D."/>
            <person name="Armstrong S.D."/>
            <person name="Fang Y."/>
            <person name="Donnelly M.J."/>
            <person name="Kadowaki T."/>
            <person name="McGarry J.W."/>
            <person name="Darby A.C."/>
            <person name="Makepeace B.L."/>
        </authorList>
    </citation>
    <scope>NUCLEOTIDE SEQUENCE [LARGE SCALE GENOMIC DNA]</scope>
    <source>
        <strain evidence="5">UoL-UT</strain>
    </source>
</reference>
<dbReference type="SUPFAM" id="SSF54928">
    <property type="entry name" value="RNA-binding domain, RBD"/>
    <property type="match status" value="1"/>
</dbReference>
<dbReference type="Proteomes" id="UP000288716">
    <property type="component" value="Unassembled WGS sequence"/>
</dbReference>
<dbReference type="GO" id="GO:0003729">
    <property type="term" value="F:mRNA binding"/>
    <property type="evidence" value="ECO:0007669"/>
    <property type="project" value="TreeGrafter"/>
</dbReference>
<organism evidence="5 6">
    <name type="scientific">Leptotrombidium deliense</name>
    <dbReference type="NCBI Taxonomy" id="299467"/>
    <lineage>
        <taxon>Eukaryota</taxon>
        <taxon>Metazoa</taxon>
        <taxon>Ecdysozoa</taxon>
        <taxon>Arthropoda</taxon>
        <taxon>Chelicerata</taxon>
        <taxon>Arachnida</taxon>
        <taxon>Acari</taxon>
        <taxon>Acariformes</taxon>
        <taxon>Trombidiformes</taxon>
        <taxon>Prostigmata</taxon>
        <taxon>Anystina</taxon>
        <taxon>Parasitengona</taxon>
        <taxon>Trombiculoidea</taxon>
        <taxon>Trombiculidae</taxon>
        <taxon>Leptotrombidium</taxon>
    </lineage>
</organism>
<evidence type="ECO:0000313" key="6">
    <source>
        <dbReference type="Proteomes" id="UP000288716"/>
    </source>
</evidence>
<keyword evidence="1 2" id="KW-0694">RNA-binding</keyword>
<dbReference type="InterPro" id="IPR012677">
    <property type="entry name" value="Nucleotide-bd_a/b_plait_sf"/>
</dbReference>
<name>A0A443SGR8_9ACAR</name>
<dbReference type="GO" id="GO:0005634">
    <property type="term" value="C:nucleus"/>
    <property type="evidence" value="ECO:0007669"/>
    <property type="project" value="TreeGrafter"/>
</dbReference>
<dbReference type="InterPro" id="IPR035979">
    <property type="entry name" value="RBD_domain_sf"/>
</dbReference>
<feature type="compositionally biased region" description="Low complexity" evidence="3">
    <location>
        <begin position="219"/>
        <end position="230"/>
    </location>
</feature>
<accession>A0A443SGR8</accession>
<proteinExistence type="predicted"/>